<accession>A0ABU9WXG6</accession>
<keyword evidence="2 3" id="KW-0694">RNA-binding</keyword>
<protein>
    <recommendedName>
        <fullName evidence="3">SsrA-binding protein</fullName>
    </recommendedName>
    <alternativeName>
        <fullName evidence="3">Small protein B</fullName>
    </alternativeName>
</protein>
<sequence length="157" mass="18167">MPKESGRKVVATNRKARHEYTILDTWEAGLVLMGTEVKSLREGHIALGDGFCQFSGGELWLEAVNIPEYTQGSWTNHPSKRRRKLLLHREELAKIEQKVNEAGLTVVPLQVYFNDGRAKVEIALARGKRDYDKRQALREAQDKREALREMRARNRRR</sequence>
<comment type="caution">
    <text evidence="5">The sequence shown here is derived from an EMBL/GenBank/DDBJ whole genome shotgun (WGS) entry which is preliminary data.</text>
</comment>
<evidence type="ECO:0000313" key="6">
    <source>
        <dbReference type="Proteomes" id="UP001422074"/>
    </source>
</evidence>
<dbReference type="InterPro" id="IPR000037">
    <property type="entry name" value="SsrA-bd_prot"/>
</dbReference>
<keyword evidence="6" id="KW-1185">Reference proteome</keyword>
<name>A0ABU9WXG6_9MICC</name>
<dbReference type="PROSITE" id="PS01317">
    <property type="entry name" value="SSRP"/>
    <property type="match status" value="1"/>
</dbReference>
<dbReference type="InterPro" id="IPR020081">
    <property type="entry name" value="SsrA-bd_prot_CS"/>
</dbReference>
<dbReference type="NCBIfam" id="NF003843">
    <property type="entry name" value="PRK05422.1"/>
    <property type="match status" value="1"/>
</dbReference>
<dbReference type="Proteomes" id="UP001422074">
    <property type="component" value="Unassembled WGS sequence"/>
</dbReference>
<evidence type="ECO:0000313" key="5">
    <source>
        <dbReference type="EMBL" id="MEN2743552.1"/>
    </source>
</evidence>
<dbReference type="InterPro" id="IPR023620">
    <property type="entry name" value="SmpB"/>
</dbReference>
<feature type="region of interest" description="Disordered" evidence="4">
    <location>
        <begin position="136"/>
        <end position="157"/>
    </location>
</feature>
<evidence type="ECO:0000256" key="3">
    <source>
        <dbReference type="HAMAP-Rule" id="MF_00023"/>
    </source>
</evidence>
<dbReference type="SUPFAM" id="SSF74982">
    <property type="entry name" value="Small protein B (SmpB)"/>
    <property type="match status" value="1"/>
</dbReference>
<comment type="function">
    <text evidence="3">Required for rescue of stalled ribosomes mediated by trans-translation. Binds to transfer-messenger RNA (tmRNA), required for stable association of tmRNA with ribosomes. tmRNA and SmpB together mimic tRNA shape, replacing the anticodon stem-loop with SmpB. tmRNA is encoded by the ssrA gene; the 2 termini fold to resemble tRNA(Ala) and it encodes a 'tag peptide', a short internal open reading frame. During trans-translation Ala-aminoacylated tmRNA acts like a tRNA, entering the A-site of stalled ribosomes, displacing the stalled mRNA. The ribosome then switches to translate the ORF on the tmRNA; the nascent peptide is terminated with the 'tag peptide' encoded by the tmRNA and targeted for degradation. The ribosome is freed to recommence translation, which seems to be the essential function of trans-translation.</text>
</comment>
<dbReference type="HAMAP" id="MF_00023">
    <property type="entry name" value="SmpB"/>
    <property type="match status" value="1"/>
</dbReference>
<proteinExistence type="inferred from homology"/>
<evidence type="ECO:0000256" key="1">
    <source>
        <dbReference type="ARBA" id="ARBA00022490"/>
    </source>
</evidence>
<dbReference type="PANTHER" id="PTHR30308:SF2">
    <property type="entry name" value="SSRA-BINDING PROTEIN"/>
    <property type="match status" value="1"/>
</dbReference>
<dbReference type="Gene3D" id="2.40.280.10">
    <property type="match status" value="1"/>
</dbReference>
<dbReference type="EMBL" id="JBDFRB010000002">
    <property type="protein sequence ID" value="MEN2743552.1"/>
    <property type="molecule type" value="Genomic_DNA"/>
</dbReference>
<gene>
    <name evidence="3 5" type="primary">smpB</name>
    <name evidence="5" type="ORF">ABCQ75_03225</name>
</gene>
<evidence type="ECO:0000256" key="2">
    <source>
        <dbReference type="ARBA" id="ARBA00022884"/>
    </source>
</evidence>
<comment type="similarity">
    <text evidence="3">Belongs to the SmpB family.</text>
</comment>
<keyword evidence="1 3" id="KW-0963">Cytoplasm</keyword>
<organism evidence="5 6">
    <name type="scientific">Sinomonas halotolerans</name>
    <dbReference type="NCBI Taxonomy" id="1644133"/>
    <lineage>
        <taxon>Bacteria</taxon>
        <taxon>Bacillati</taxon>
        <taxon>Actinomycetota</taxon>
        <taxon>Actinomycetes</taxon>
        <taxon>Micrococcales</taxon>
        <taxon>Micrococcaceae</taxon>
        <taxon>Sinomonas</taxon>
    </lineage>
</organism>
<dbReference type="RefSeq" id="WP_345883077.1">
    <property type="nucleotide sequence ID" value="NZ_JBDFRB010000002.1"/>
</dbReference>
<dbReference type="NCBIfam" id="TIGR00086">
    <property type="entry name" value="smpB"/>
    <property type="match status" value="1"/>
</dbReference>
<reference evidence="5 6" key="1">
    <citation type="submission" date="2024-05" db="EMBL/GenBank/DDBJ databases">
        <title>Sinomonas sp. nov., isolated from a waste landfill.</title>
        <authorList>
            <person name="Zhao Y."/>
        </authorList>
    </citation>
    <scope>NUCLEOTIDE SEQUENCE [LARGE SCALE GENOMIC DNA]</scope>
    <source>
        <strain evidence="5 6">CCTCC AB2014300</strain>
    </source>
</reference>
<comment type="subcellular location">
    <subcellularLocation>
        <location evidence="3">Cytoplasm</location>
    </subcellularLocation>
    <text evidence="3">The tmRNA-SmpB complex associates with stalled 70S ribosomes.</text>
</comment>
<dbReference type="PANTHER" id="PTHR30308">
    <property type="entry name" value="TMRNA-BINDING COMPONENT OF TRANS-TRANSLATION TAGGING COMPLEX"/>
    <property type="match status" value="1"/>
</dbReference>
<evidence type="ECO:0000256" key="4">
    <source>
        <dbReference type="SAM" id="MobiDB-lite"/>
    </source>
</evidence>
<dbReference type="CDD" id="cd09294">
    <property type="entry name" value="SmpB"/>
    <property type="match status" value="1"/>
</dbReference>
<dbReference type="Pfam" id="PF01668">
    <property type="entry name" value="SmpB"/>
    <property type="match status" value="1"/>
</dbReference>